<proteinExistence type="predicted"/>
<reference evidence="1 2" key="1">
    <citation type="submission" date="2015-02" db="EMBL/GenBank/DDBJ databases">
        <authorList>
            <person name="Chooi Y.-H."/>
        </authorList>
    </citation>
    <scope>NUCLEOTIDE SEQUENCE [LARGE SCALE GENOMIC DNA]</scope>
    <source>
        <strain evidence="1">E3</strain>
    </source>
</reference>
<dbReference type="Proteomes" id="UP000039324">
    <property type="component" value="Unassembled WGS sequence"/>
</dbReference>
<protein>
    <recommendedName>
        <fullName evidence="3">G protein gamma domain-containing protein</fullName>
    </recommendedName>
</protein>
<organism evidence="1 2">
    <name type="scientific">Plasmodiophora brassicae</name>
    <name type="common">Clubroot disease agent</name>
    <dbReference type="NCBI Taxonomy" id="37360"/>
    <lineage>
        <taxon>Eukaryota</taxon>
        <taxon>Sar</taxon>
        <taxon>Rhizaria</taxon>
        <taxon>Endomyxa</taxon>
        <taxon>Phytomyxea</taxon>
        <taxon>Plasmodiophorida</taxon>
        <taxon>Plasmodiophoridae</taxon>
        <taxon>Plasmodiophora</taxon>
    </lineage>
</organism>
<sequence length="67" mass="6982">MSDDALAKKHLELEHLRVEEAALRDAMTPEQAAGKIVAVVNAAPDPFVDGGNEWVHAPGGGCACAVM</sequence>
<dbReference type="EMBL" id="CDSF01000155">
    <property type="protein sequence ID" value="CEP03771.1"/>
    <property type="molecule type" value="Genomic_DNA"/>
</dbReference>
<dbReference type="AlphaFoldDB" id="A0A0G4J8Y9"/>
<gene>
    <name evidence="1" type="ORF">PBRA_003378</name>
</gene>
<keyword evidence="2" id="KW-1185">Reference proteome</keyword>
<evidence type="ECO:0008006" key="3">
    <source>
        <dbReference type="Google" id="ProtNLM"/>
    </source>
</evidence>
<name>A0A0G4J8Y9_PLABS</name>
<accession>A0A0G4J8Y9</accession>
<evidence type="ECO:0000313" key="1">
    <source>
        <dbReference type="EMBL" id="CEP03771.1"/>
    </source>
</evidence>
<evidence type="ECO:0000313" key="2">
    <source>
        <dbReference type="Proteomes" id="UP000039324"/>
    </source>
</evidence>